<gene>
    <name evidence="14" type="ORF">L9F63_009010</name>
</gene>
<evidence type="ECO:0000313" key="15">
    <source>
        <dbReference type="Proteomes" id="UP001233999"/>
    </source>
</evidence>
<dbReference type="AlphaFoldDB" id="A0AAD7Z479"/>
<dbReference type="Pfam" id="PF00001">
    <property type="entry name" value="7tm_1"/>
    <property type="match status" value="1"/>
</dbReference>
<protein>
    <recommendedName>
        <fullName evidence="13">G-protein coupled receptors family 1 profile domain-containing protein</fullName>
    </recommendedName>
</protein>
<feature type="transmembrane region" description="Helical" evidence="12">
    <location>
        <begin position="217"/>
        <end position="238"/>
    </location>
</feature>
<dbReference type="PRINTS" id="PR00237">
    <property type="entry name" value="GPCRRHODOPSN"/>
</dbReference>
<evidence type="ECO:0000259" key="13">
    <source>
        <dbReference type="PROSITE" id="PS50262"/>
    </source>
</evidence>
<proteinExistence type="inferred from homology"/>
<evidence type="ECO:0000256" key="9">
    <source>
        <dbReference type="ARBA" id="ARBA00023170"/>
    </source>
</evidence>
<evidence type="ECO:0000256" key="3">
    <source>
        <dbReference type="ARBA" id="ARBA00022475"/>
    </source>
</evidence>
<keyword evidence="7 12" id="KW-0472">Membrane</keyword>
<organism evidence="14 15">
    <name type="scientific">Diploptera punctata</name>
    <name type="common">Pacific beetle cockroach</name>
    <dbReference type="NCBI Taxonomy" id="6984"/>
    <lineage>
        <taxon>Eukaryota</taxon>
        <taxon>Metazoa</taxon>
        <taxon>Ecdysozoa</taxon>
        <taxon>Arthropoda</taxon>
        <taxon>Hexapoda</taxon>
        <taxon>Insecta</taxon>
        <taxon>Pterygota</taxon>
        <taxon>Neoptera</taxon>
        <taxon>Polyneoptera</taxon>
        <taxon>Dictyoptera</taxon>
        <taxon>Blattodea</taxon>
        <taxon>Blaberoidea</taxon>
        <taxon>Blaberidae</taxon>
        <taxon>Diplopterinae</taxon>
        <taxon>Diploptera</taxon>
    </lineage>
</organism>
<feature type="non-terminal residue" evidence="14">
    <location>
        <position position="1"/>
    </location>
</feature>
<dbReference type="PROSITE" id="PS50262">
    <property type="entry name" value="G_PROTEIN_RECEP_F1_2"/>
    <property type="match status" value="1"/>
</dbReference>
<feature type="domain" description="G-protein coupled receptors family 1 profile" evidence="13">
    <location>
        <begin position="1"/>
        <end position="269"/>
    </location>
</feature>
<dbReference type="GO" id="GO:0004930">
    <property type="term" value="F:G protein-coupled receptor activity"/>
    <property type="evidence" value="ECO:0007669"/>
    <property type="project" value="UniProtKB-KW"/>
</dbReference>
<dbReference type="PANTHER" id="PTHR24248">
    <property type="entry name" value="ADRENERGIC RECEPTOR-RELATED G-PROTEIN COUPLED RECEPTOR"/>
    <property type="match status" value="1"/>
</dbReference>
<evidence type="ECO:0000256" key="8">
    <source>
        <dbReference type="ARBA" id="ARBA00023157"/>
    </source>
</evidence>
<dbReference type="Gene3D" id="1.20.1070.10">
    <property type="entry name" value="Rhodopsin 7-helix transmembrane proteins"/>
    <property type="match status" value="1"/>
</dbReference>
<dbReference type="PANTHER" id="PTHR24248:SF125">
    <property type="entry name" value="DOPAMINE D2-LIKE RECEPTOR"/>
    <property type="match status" value="1"/>
</dbReference>
<evidence type="ECO:0000256" key="6">
    <source>
        <dbReference type="ARBA" id="ARBA00023040"/>
    </source>
</evidence>
<dbReference type="InterPro" id="IPR017452">
    <property type="entry name" value="GPCR_Rhodpsn_7TM"/>
</dbReference>
<evidence type="ECO:0000256" key="7">
    <source>
        <dbReference type="ARBA" id="ARBA00023136"/>
    </source>
</evidence>
<reference evidence="14" key="1">
    <citation type="journal article" date="2023" name="IScience">
        <title>Live-bearing cockroach genome reveals convergent evolutionary mechanisms linked to viviparity in insects and beyond.</title>
        <authorList>
            <person name="Fouks B."/>
            <person name="Harrison M.C."/>
            <person name="Mikhailova A.A."/>
            <person name="Marchal E."/>
            <person name="English S."/>
            <person name="Carruthers M."/>
            <person name="Jennings E.C."/>
            <person name="Chiamaka E.L."/>
            <person name="Frigard R.A."/>
            <person name="Pippel M."/>
            <person name="Attardo G.M."/>
            <person name="Benoit J.B."/>
            <person name="Bornberg-Bauer E."/>
            <person name="Tobe S.S."/>
        </authorList>
    </citation>
    <scope>NUCLEOTIDE SEQUENCE</scope>
    <source>
        <strain evidence="14">Stay&amp;Tobe</strain>
    </source>
</reference>
<comment type="caution">
    <text evidence="14">The sequence shown here is derived from an EMBL/GenBank/DDBJ whole genome shotgun (WGS) entry which is preliminary data.</text>
</comment>
<dbReference type="SUPFAM" id="SSF81321">
    <property type="entry name" value="Family A G protein-coupled receptor-like"/>
    <property type="match status" value="1"/>
</dbReference>
<keyword evidence="10" id="KW-0807">Transducer</keyword>
<evidence type="ECO:0000256" key="4">
    <source>
        <dbReference type="ARBA" id="ARBA00022692"/>
    </source>
</evidence>
<evidence type="ECO:0000256" key="2">
    <source>
        <dbReference type="ARBA" id="ARBA00010663"/>
    </source>
</evidence>
<keyword evidence="6" id="KW-0297">G-protein coupled receptor</keyword>
<keyword evidence="15" id="KW-1185">Reference proteome</keyword>
<dbReference type="GO" id="GO:0005886">
    <property type="term" value="C:plasma membrane"/>
    <property type="evidence" value="ECO:0007669"/>
    <property type="project" value="UniProtKB-SubCell"/>
</dbReference>
<name>A0AAD7Z479_DIPPU</name>
<evidence type="ECO:0000256" key="5">
    <source>
        <dbReference type="ARBA" id="ARBA00022989"/>
    </source>
</evidence>
<keyword evidence="3" id="KW-1003">Cell membrane</keyword>
<keyword evidence="9" id="KW-0675">Receptor</keyword>
<evidence type="ECO:0000313" key="14">
    <source>
        <dbReference type="EMBL" id="KAJ9573606.1"/>
    </source>
</evidence>
<evidence type="ECO:0000256" key="12">
    <source>
        <dbReference type="SAM" id="Phobius"/>
    </source>
</evidence>
<keyword evidence="5 12" id="KW-1133">Transmembrane helix</keyword>
<feature type="non-terminal residue" evidence="14">
    <location>
        <position position="359"/>
    </location>
</feature>
<feature type="transmembrane region" description="Helical" evidence="12">
    <location>
        <begin position="61"/>
        <end position="87"/>
    </location>
</feature>
<comment type="similarity">
    <text evidence="2">Belongs to the G-protein coupled receptor 1 family.</text>
</comment>
<accession>A0AAD7Z479</accession>
<evidence type="ECO:0000256" key="11">
    <source>
        <dbReference type="SAM" id="MobiDB-lite"/>
    </source>
</evidence>
<evidence type="ECO:0000256" key="10">
    <source>
        <dbReference type="ARBA" id="ARBA00023224"/>
    </source>
</evidence>
<sequence length="359" mass="40007">YWAVTNIDYIHQRTARRIGLMILVVWLVAFFVCIAPLLGWKDPGWSTRVTEERKCLISQDVGYQIFATASSFYVPLLVILFLYWRIFQTARKRIRRRVTASAGSSGTGAGAVRNPAAGGVIAGAAGTTGGIAAAVVTVIGRPLPTISETTTAFTTVSSTNTSPEKGSFANGLEPDAPTVTDCNISPSYQQQTHHYPIKRKSKDSADSKRERKAAKTLAIITGAFVICWLPFFIMAILLSAYSDSEFNPYLIAFFLWLGYFNSTLNPIIYTIFSPEFRHAFKRILCGRRSLRRRNRHFGRGHPSAQKKKKAVSIKLETATTSGSVRRYSKPVNKLSLGVKRRLAPTMWYRLTRSLINNPE</sequence>
<feature type="transmembrane region" description="Helical" evidence="12">
    <location>
        <begin position="20"/>
        <end position="41"/>
    </location>
</feature>
<evidence type="ECO:0000256" key="1">
    <source>
        <dbReference type="ARBA" id="ARBA00004651"/>
    </source>
</evidence>
<feature type="transmembrane region" description="Helical" evidence="12">
    <location>
        <begin position="250"/>
        <end position="272"/>
    </location>
</feature>
<dbReference type="EMBL" id="JASPKZ010010689">
    <property type="protein sequence ID" value="KAJ9573606.1"/>
    <property type="molecule type" value="Genomic_DNA"/>
</dbReference>
<dbReference type="InterPro" id="IPR000276">
    <property type="entry name" value="GPCR_Rhodpsn"/>
</dbReference>
<dbReference type="Proteomes" id="UP001233999">
    <property type="component" value="Unassembled WGS sequence"/>
</dbReference>
<reference evidence="14" key="2">
    <citation type="submission" date="2023-05" db="EMBL/GenBank/DDBJ databases">
        <authorList>
            <person name="Fouks B."/>
        </authorList>
    </citation>
    <scope>NUCLEOTIDE SEQUENCE</scope>
    <source>
        <strain evidence="14">Stay&amp;Tobe</strain>
        <tissue evidence="14">Testes</tissue>
    </source>
</reference>
<keyword evidence="4 12" id="KW-0812">Transmembrane</keyword>
<keyword evidence="8" id="KW-1015">Disulfide bond</keyword>
<comment type="subcellular location">
    <subcellularLocation>
        <location evidence="1">Cell membrane</location>
        <topology evidence="1">Multi-pass membrane protein</topology>
    </subcellularLocation>
</comment>
<feature type="region of interest" description="Disordered" evidence="11">
    <location>
        <begin position="187"/>
        <end position="208"/>
    </location>
</feature>